<protein>
    <submittedName>
        <fullName evidence="2">Uncharacterized protein</fullName>
    </submittedName>
</protein>
<feature type="transmembrane region" description="Helical" evidence="1">
    <location>
        <begin position="262"/>
        <end position="280"/>
    </location>
</feature>
<accession>A0A226CYD5</accession>
<comment type="caution">
    <text evidence="2">The sequence shown here is derived from an EMBL/GenBank/DDBJ whole genome shotgun (WGS) entry which is preliminary data.</text>
</comment>
<gene>
    <name evidence="2" type="ORF">Fcan01_27689</name>
</gene>
<dbReference type="EMBL" id="LNIX01000055">
    <property type="protein sequence ID" value="OXA37538.1"/>
    <property type="molecule type" value="Genomic_DNA"/>
</dbReference>
<keyword evidence="1" id="KW-0472">Membrane</keyword>
<organism evidence="2 3">
    <name type="scientific">Folsomia candida</name>
    <name type="common">Springtail</name>
    <dbReference type="NCBI Taxonomy" id="158441"/>
    <lineage>
        <taxon>Eukaryota</taxon>
        <taxon>Metazoa</taxon>
        <taxon>Ecdysozoa</taxon>
        <taxon>Arthropoda</taxon>
        <taxon>Hexapoda</taxon>
        <taxon>Collembola</taxon>
        <taxon>Entomobryomorpha</taxon>
        <taxon>Isotomoidea</taxon>
        <taxon>Isotomidae</taxon>
        <taxon>Proisotominae</taxon>
        <taxon>Folsomia</taxon>
    </lineage>
</organism>
<keyword evidence="1" id="KW-1133">Transmembrane helix</keyword>
<keyword evidence="3" id="KW-1185">Reference proteome</keyword>
<proteinExistence type="predicted"/>
<name>A0A226CYD5_FOLCA</name>
<evidence type="ECO:0000256" key="1">
    <source>
        <dbReference type="SAM" id="Phobius"/>
    </source>
</evidence>
<dbReference type="AlphaFoldDB" id="A0A226CYD5"/>
<evidence type="ECO:0000313" key="2">
    <source>
        <dbReference type="EMBL" id="OXA37538.1"/>
    </source>
</evidence>
<reference evidence="2 3" key="1">
    <citation type="submission" date="2015-12" db="EMBL/GenBank/DDBJ databases">
        <title>The genome of Folsomia candida.</title>
        <authorList>
            <person name="Faddeeva A."/>
            <person name="Derks M.F."/>
            <person name="Anvar Y."/>
            <person name="Smit S."/>
            <person name="Van Straalen N."/>
            <person name="Roelofs D."/>
        </authorList>
    </citation>
    <scope>NUCLEOTIDE SEQUENCE [LARGE SCALE GENOMIC DNA]</scope>
    <source>
        <strain evidence="2 3">VU population</strain>
        <tissue evidence="2">Whole body</tissue>
    </source>
</reference>
<feature type="transmembrane region" description="Helical" evidence="1">
    <location>
        <begin position="315"/>
        <end position="335"/>
    </location>
</feature>
<sequence>MEEQFAKWPSKPFSTNKAFSRPQYHALLHPGEARNDTLVWEWNYEMGTKVLDENELAQLLIFQTTQKNKLDQFEINNVLLCCKYCNKYHRTFVPKSLSSPAEIFKPLDQIWGDVGLYVIISLDPSPIKKPYKTAPINMRLSQIYTLPYTSDHYILSLLEHSHLINFSVHFVTKKPGSISLSVDFPCEEEMPKFNLTWEDYFYKRVQLCDRTFNSFPIINTKSQWNIRLQKSIKSFTFLTCFLPKEKLPALEILLKVFDPITWSYLGLTLLISCLYLAATINPKRHNVSRGTAFTFPIEMLLEHGNSTGQNTSGEWSLYFVLAPVILSFLVVSSAFKGDNMTSIIAPVEQIRFEKFDSLFTHNFSFFADFIPYPYHGGVGIISEFKYVLERTTLTSCGSMENLISNKSMKSLLTRKIQRNKRMDGRFVCKNFAFLGFKDKLKERKAVVEKMYKRYNWGLGVESVATFPSGWEFSNVIDQRLLRGVNILEESGIRKKVIEFEELGLSLKERKNKSLMGAGVAYLGSC</sequence>
<evidence type="ECO:0000313" key="3">
    <source>
        <dbReference type="Proteomes" id="UP000198287"/>
    </source>
</evidence>
<keyword evidence="1" id="KW-0812">Transmembrane</keyword>
<dbReference type="Proteomes" id="UP000198287">
    <property type="component" value="Unassembled WGS sequence"/>
</dbReference>